<organism evidence="1 2">
    <name type="scientific">Eumeta variegata</name>
    <name type="common">Bagworm moth</name>
    <name type="synonym">Eumeta japonica</name>
    <dbReference type="NCBI Taxonomy" id="151549"/>
    <lineage>
        <taxon>Eukaryota</taxon>
        <taxon>Metazoa</taxon>
        <taxon>Ecdysozoa</taxon>
        <taxon>Arthropoda</taxon>
        <taxon>Hexapoda</taxon>
        <taxon>Insecta</taxon>
        <taxon>Pterygota</taxon>
        <taxon>Neoptera</taxon>
        <taxon>Endopterygota</taxon>
        <taxon>Lepidoptera</taxon>
        <taxon>Glossata</taxon>
        <taxon>Ditrysia</taxon>
        <taxon>Tineoidea</taxon>
        <taxon>Psychidae</taxon>
        <taxon>Oiketicinae</taxon>
        <taxon>Eumeta</taxon>
    </lineage>
</organism>
<sequence>MNSSRTSMCPDTSSICAAPANVERGYHVNRFSDFHAVPREMKRNGWLLGACLIINMSIFQSVHAAARHLERAPVARRLALISARPYLSRPRKGISFHRLHAKIFQRRYC</sequence>
<reference evidence="1 2" key="1">
    <citation type="journal article" date="2019" name="Commun. Biol.">
        <title>The bagworm genome reveals a unique fibroin gene that provides high tensile strength.</title>
        <authorList>
            <person name="Kono N."/>
            <person name="Nakamura H."/>
            <person name="Ohtoshi R."/>
            <person name="Tomita M."/>
            <person name="Numata K."/>
            <person name="Arakawa K."/>
        </authorList>
    </citation>
    <scope>NUCLEOTIDE SEQUENCE [LARGE SCALE GENOMIC DNA]</scope>
</reference>
<protein>
    <submittedName>
        <fullName evidence="1">Uncharacterized protein</fullName>
    </submittedName>
</protein>
<comment type="caution">
    <text evidence="1">The sequence shown here is derived from an EMBL/GenBank/DDBJ whole genome shotgun (WGS) entry which is preliminary data.</text>
</comment>
<evidence type="ECO:0000313" key="1">
    <source>
        <dbReference type="EMBL" id="GBP73659.1"/>
    </source>
</evidence>
<proteinExistence type="predicted"/>
<dbReference type="EMBL" id="BGZK01001182">
    <property type="protein sequence ID" value="GBP73659.1"/>
    <property type="molecule type" value="Genomic_DNA"/>
</dbReference>
<dbReference type="AlphaFoldDB" id="A0A4C1YG93"/>
<keyword evidence="2" id="KW-1185">Reference proteome</keyword>
<evidence type="ECO:0000313" key="2">
    <source>
        <dbReference type="Proteomes" id="UP000299102"/>
    </source>
</evidence>
<gene>
    <name evidence="1" type="ORF">EVAR_103940_1</name>
</gene>
<accession>A0A4C1YG93</accession>
<name>A0A4C1YG93_EUMVA</name>
<dbReference type="Proteomes" id="UP000299102">
    <property type="component" value="Unassembled WGS sequence"/>
</dbReference>